<proteinExistence type="predicted"/>
<evidence type="ECO:0000313" key="2">
    <source>
        <dbReference type="Proteomes" id="UP001229421"/>
    </source>
</evidence>
<evidence type="ECO:0000313" key="1">
    <source>
        <dbReference type="EMBL" id="KAK1416085.1"/>
    </source>
</evidence>
<comment type="caution">
    <text evidence="1">The sequence shown here is derived from an EMBL/GenBank/DDBJ whole genome shotgun (WGS) entry which is preliminary data.</text>
</comment>
<dbReference type="AlphaFoldDB" id="A0AAD8NHG5"/>
<organism evidence="1 2">
    <name type="scientific">Tagetes erecta</name>
    <name type="common">African marigold</name>
    <dbReference type="NCBI Taxonomy" id="13708"/>
    <lineage>
        <taxon>Eukaryota</taxon>
        <taxon>Viridiplantae</taxon>
        <taxon>Streptophyta</taxon>
        <taxon>Embryophyta</taxon>
        <taxon>Tracheophyta</taxon>
        <taxon>Spermatophyta</taxon>
        <taxon>Magnoliopsida</taxon>
        <taxon>eudicotyledons</taxon>
        <taxon>Gunneridae</taxon>
        <taxon>Pentapetalae</taxon>
        <taxon>asterids</taxon>
        <taxon>campanulids</taxon>
        <taxon>Asterales</taxon>
        <taxon>Asteraceae</taxon>
        <taxon>Asteroideae</taxon>
        <taxon>Heliantheae alliance</taxon>
        <taxon>Tageteae</taxon>
        <taxon>Tagetes</taxon>
    </lineage>
</organism>
<dbReference type="EMBL" id="JAUHHV010000008">
    <property type="protein sequence ID" value="KAK1416085.1"/>
    <property type="molecule type" value="Genomic_DNA"/>
</dbReference>
<dbReference type="Proteomes" id="UP001229421">
    <property type="component" value="Unassembled WGS sequence"/>
</dbReference>
<name>A0AAD8NHG5_TARER</name>
<accession>A0AAD8NHG5</accession>
<dbReference type="PANTHER" id="PTHR33052">
    <property type="entry name" value="DUF4228 DOMAIN PROTEIN-RELATED"/>
    <property type="match status" value="1"/>
</dbReference>
<gene>
    <name evidence="1" type="ORF">QVD17_31873</name>
</gene>
<protein>
    <submittedName>
        <fullName evidence="1">Uncharacterized protein</fullName>
    </submittedName>
</protein>
<reference evidence="1" key="1">
    <citation type="journal article" date="2023" name="bioRxiv">
        <title>Improved chromosome-level genome assembly for marigold (Tagetes erecta).</title>
        <authorList>
            <person name="Jiang F."/>
            <person name="Yuan L."/>
            <person name="Wang S."/>
            <person name="Wang H."/>
            <person name="Xu D."/>
            <person name="Wang A."/>
            <person name="Fan W."/>
        </authorList>
    </citation>
    <scope>NUCLEOTIDE SEQUENCE</scope>
    <source>
        <strain evidence="1">WSJ</strain>
        <tissue evidence="1">Leaf</tissue>
    </source>
</reference>
<sequence length="165" mass="18211">MGNYIASCTCGISPATKTTKSTRVVFPTGEIHHFQDSINAAEIMLDCPNFFLVNSHSLTINKRFSPLSADDNLHPGNVYIMFPMRRVNSMVTPGDMVVFWLLANNGTKRITGRISPETESGGEAELPRLVADSDVDVPEFGHRLMVSRSKKPGLDTITEEPVRCK</sequence>
<keyword evidence="2" id="KW-1185">Reference proteome</keyword>
<dbReference type="Pfam" id="PF14009">
    <property type="entry name" value="PADRE"/>
    <property type="match status" value="1"/>
</dbReference>
<dbReference type="InterPro" id="IPR025322">
    <property type="entry name" value="PADRE_dom"/>
</dbReference>